<dbReference type="PROSITE" id="PS00108">
    <property type="entry name" value="PROTEIN_KINASE_ST"/>
    <property type="match status" value="1"/>
</dbReference>
<dbReference type="EMBL" id="JAEHOC010000019">
    <property type="protein sequence ID" value="KAG2433435.1"/>
    <property type="molecule type" value="Genomic_DNA"/>
</dbReference>
<dbReference type="GO" id="GO:0005524">
    <property type="term" value="F:ATP binding"/>
    <property type="evidence" value="ECO:0007669"/>
    <property type="project" value="InterPro"/>
</dbReference>
<dbReference type="InterPro" id="IPR008271">
    <property type="entry name" value="Ser/Thr_kinase_AS"/>
</dbReference>
<feature type="compositionally biased region" description="Low complexity" evidence="1">
    <location>
        <begin position="605"/>
        <end position="614"/>
    </location>
</feature>
<accession>A0A835VZA7</accession>
<feature type="compositionally biased region" description="Low complexity" evidence="1">
    <location>
        <begin position="505"/>
        <end position="519"/>
    </location>
</feature>
<organism evidence="4 5">
    <name type="scientific">Chlamydomonas incerta</name>
    <dbReference type="NCBI Taxonomy" id="51695"/>
    <lineage>
        <taxon>Eukaryota</taxon>
        <taxon>Viridiplantae</taxon>
        <taxon>Chlorophyta</taxon>
        <taxon>core chlorophytes</taxon>
        <taxon>Chlorophyceae</taxon>
        <taxon>CS clade</taxon>
        <taxon>Chlamydomonadales</taxon>
        <taxon>Chlamydomonadaceae</taxon>
        <taxon>Chlamydomonas</taxon>
    </lineage>
</organism>
<dbReference type="SMART" id="SM00220">
    <property type="entry name" value="S_TKc"/>
    <property type="match status" value="1"/>
</dbReference>
<dbReference type="PANTHER" id="PTHR44329">
    <property type="entry name" value="SERINE/THREONINE-PROTEIN KINASE TNNI3K-RELATED"/>
    <property type="match status" value="1"/>
</dbReference>
<comment type="caution">
    <text evidence="4">The sequence shown here is derived from an EMBL/GenBank/DDBJ whole genome shotgun (WGS) entry which is preliminary data.</text>
</comment>
<dbReference type="InterPro" id="IPR051681">
    <property type="entry name" value="Ser/Thr_Kinases-Pseudokinases"/>
</dbReference>
<dbReference type="Pfam" id="PF07714">
    <property type="entry name" value="PK_Tyr_Ser-Thr"/>
    <property type="match status" value="1"/>
</dbReference>
<dbReference type="Proteomes" id="UP000650467">
    <property type="component" value="Unassembled WGS sequence"/>
</dbReference>
<feature type="region of interest" description="Disordered" evidence="1">
    <location>
        <begin position="1049"/>
        <end position="1079"/>
    </location>
</feature>
<feature type="region of interest" description="Disordered" evidence="1">
    <location>
        <begin position="605"/>
        <end position="645"/>
    </location>
</feature>
<dbReference type="InterPro" id="IPR011009">
    <property type="entry name" value="Kinase-like_dom_sf"/>
</dbReference>
<reference evidence="4" key="1">
    <citation type="journal article" date="2020" name="bioRxiv">
        <title>Comparative genomics of Chlamydomonas.</title>
        <authorList>
            <person name="Craig R.J."/>
            <person name="Hasan A.R."/>
            <person name="Ness R.W."/>
            <person name="Keightley P.D."/>
        </authorList>
    </citation>
    <scope>NUCLEOTIDE SEQUENCE</scope>
    <source>
        <strain evidence="4">SAG 7.73</strain>
    </source>
</reference>
<feature type="region of interest" description="Disordered" evidence="1">
    <location>
        <begin position="299"/>
        <end position="320"/>
    </location>
</feature>
<feature type="domain" description="Protein kinase" evidence="3">
    <location>
        <begin position="753"/>
        <end position="1039"/>
    </location>
</feature>
<feature type="transmembrane region" description="Helical" evidence="2">
    <location>
        <begin position="326"/>
        <end position="348"/>
    </location>
</feature>
<sequence>MPDAEGVSCTTSTASSERLVATPSDFVTALNDVNVTRLVLTVLSLTIDDVHFESVATPILLRRNVTVTGSDSLPDIPILVLNARRKAKLARFGSMGAWLSIVRVALLIPAEDNLTRAPHLGILVYSDPPTQAPTTAASLPGVEVRDGAIFTPACYPMSYRAGNMAGLASLISQQQAAGQLPREYPPRITNRLNASASAGGGCVAEDGGSSNSSLLASLQRPTRPLLQRCWPDTLYFGTMLTWGLEIGATGNPEVARYLVLLANVSSPCLRLADDACIASYQPIGCYSLQLATVPPAPIAVIQPPAPPPGEDGGGGDGDGDDSTTGIIVGCVVGGVAAIAIALGAVWYVRRRRAAARRVGDGGAAAKYKTGLRGASVDEETGSNTAVLLASGDSGALAGTGAAAAPLTQTLLSSADDSPAGHLASNGGPNGNGCAAPVAVDSRTHHMQQQQQQQHTPPGAAAAADSGAAGAIPSGGDKGPILPTTPYRPDLNFNVVMVKDAAASPRAGRASAPGKAAAPAAAPPPPAASADAAAGEARGQAAAAGAAVVAAAVAGAAAVPSAGQAAEQAVVGGAQAQVQAAAPAGDSGDAAAAVGAAAAAAGSQGAAAGSPAAAGGSAGGQPLDPQQQQEGQQEQGKEEGKEEGMRSSLNRLGVSAITHILLPAEPAAATAGGGGAKLPTASISWATSAAAASHAATSLPSSDMISGDQSSAAVNAREEYERALAAAAAGGGSEAGGGGAHGSSSPLTEADTLVLLPVVRGRGAFGRVVEGLYRGRRVAVKMLLGPGDGAAVSCQTALVDAFMQEVEILGRLDHPHIVRLLAVCMDPRQHCLVMELCDTSLASLTFTARGLPGGGGRAGGGSPGPGPAVMPLGKVLHIAIQICSALAALHPTVVHRDLKPANVLINNPDSDEPIAKVTDFGLSRLRAMTLPTQDPEAGTASFLAPECYDTSVTTVTHHADMYSFGVLLWCMLTGQEPWKDYSVVAIATKVCVRGERLPLDANTLPPRRCPNKLQRLLVRLWDRDPLRRPAAEEAAKELMLVREALQTEQQRASSTGLAGSGRLSLSSPRPSSGQAALQLP</sequence>
<feature type="compositionally biased region" description="Basic and acidic residues" evidence="1">
    <location>
        <begin position="634"/>
        <end position="644"/>
    </location>
</feature>
<name>A0A835VZA7_CHLIN</name>
<dbReference type="InterPro" id="IPR001245">
    <property type="entry name" value="Ser-Thr/Tyr_kinase_cat_dom"/>
</dbReference>
<dbReference type="OrthoDB" id="2013833at2759"/>
<keyword evidence="2" id="KW-1133">Transmembrane helix</keyword>
<dbReference type="Gene3D" id="1.10.510.10">
    <property type="entry name" value="Transferase(Phosphotransferase) domain 1"/>
    <property type="match status" value="1"/>
</dbReference>
<feature type="region of interest" description="Disordered" evidence="1">
    <location>
        <begin position="724"/>
        <end position="744"/>
    </location>
</feature>
<dbReference type="AlphaFoldDB" id="A0A835VZA7"/>
<gene>
    <name evidence="4" type="ORF">HXX76_008492</name>
</gene>
<dbReference type="PROSITE" id="PS50011">
    <property type="entry name" value="PROTEIN_KINASE_DOM"/>
    <property type="match status" value="1"/>
</dbReference>
<dbReference type="GO" id="GO:0004674">
    <property type="term" value="F:protein serine/threonine kinase activity"/>
    <property type="evidence" value="ECO:0007669"/>
    <property type="project" value="TreeGrafter"/>
</dbReference>
<evidence type="ECO:0000259" key="3">
    <source>
        <dbReference type="PROSITE" id="PS50011"/>
    </source>
</evidence>
<dbReference type="PANTHER" id="PTHR44329:SF214">
    <property type="entry name" value="PROTEIN KINASE DOMAIN-CONTAINING PROTEIN"/>
    <property type="match status" value="1"/>
</dbReference>
<feature type="compositionally biased region" description="Low complexity" evidence="1">
    <location>
        <begin position="1050"/>
        <end position="1072"/>
    </location>
</feature>
<proteinExistence type="predicted"/>
<evidence type="ECO:0000313" key="4">
    <source>
        <dbReference type="EMBL" id="KAG2433435.1"/>
    </source>
</evidence>
<keyword evidence="5" id="KW-1185">Reference proteome</keyword>
<feature type="region of interest" description="Disordered" evidence="1">
    <location>
        <begin position="505"/>
        <end position="532"/>
    </location>
</feature>
<evidence type="ECO:0000313" key="5">
    <source>
        <dbReference type="Proteomes" id="UP000650467"/>
    </source>
</evidence>
<feature type="compositionally biased region" description="Gly residues" evidence="1">
    <location>
        <begin position="728"/>
        <end position="740"/>
    </location>
</feature>
<keyword evidence="2" id="KW-0812">Transmembrane</keyword>
<dbReference type="Gene3D" id="3.30.200.20">
    <property type="entry name" value="Phosphorylase Kinase, domain 1"/>
    <property type="match status" value="1"/>
</dbReference>
<feature type="compositionally biased region" description="Low complexity" evidence="1">
    <location>
        <begin position="447"/>
        <end position="474"/>
    </location>
</feature>
<evidence type="ECO:0000256" key="2">
    <source>
        <dbReference type="SAM" id="Phobius"/>
    </source>
</evidence>
<protein>
    <recommendedName>
        <fullName evidence="3">Protein kinase domain-containing protein</fullName>
    </recommendedName>
</protein>
<evidence type="ECO:0000256" key="1">
    <source>
        <dbReference type="SAM" id="MobiDB-lite"/>
    </source>
</evidence>
<keyword evidence="2" id="KW-0472">Membrane</keyword>
<dbReference type="SUPFAM" id="SSF56112">
    <property type="entry name" value="Protein kinase-like (PK-like)"/>
    <property type="match status" value="1"/>
</dbReference>
<feature type="region of interest" description="Disordered" evidence="1">
    <location>
        <begin position="415"/>
        <end position="488"/>
    </location>
</feature>
<dbReference type="InterPro" id="IPR000719">
    <property type="entry name" value="Prot_kinase_dom"/>
</dbReference>